<dbReference type="RefSeq" id="WP_073050956.1">
    <property type="nucleotide sequence ID" value="NZ_FQZL01000047.1"/>
</dbReference>
<evidence type="ECO:0000259" key="1">
    <source>
        <dbReference type="Pfam" id="PF07905"/>
    </source>
</evidence>
<dbReference type="Pfam" id="PF13556">
    <property type="entry name" value="HTH_30"/>
    <property type="match status" value="1"/>
</dbReference>
<gene>
    <name evidence="3" type="ORF">SAMN02745751_03552</name>
</gene>
<evidence type="ECO:0000259" key="2">
    <source>
        <dbReference type="Pfam" id="PF13556"/>
    </source>
</evidence>
<evidence type="ECO:0000313" key="4">
    <source>
        <dbReference type="Proteomes" id="UP000184052"/>
    </source>
</evidence>
<feature type="domain" description="PucR C-terminal helix-turn-helix" evidence="2">
    <location>
        <begin position="338"/>
        <end position="385"/>
    </location>
</feature>
<dbReference type="Proteomes" id="UP000184052">
    <property type="component" value="Unassembled WGS sequence"/>
</dbReference>
<dbReference type="InterPro" id="IPR012914">
    <property type="entry name" value="PucR_dom"/>
</dbReference>
<keyword evidence="4" id="KW-1185">Reference proteome</keyword>
<dbReference type="InterPro" id="IPR025736">
    <property type="entry name" value="PucR_C-HTH_dom"/>
</dbReference>
<sequence>MVTCNQLMGLDIFRNVRLVAGRKGLNRAISWVYAKHTKTITPWVQGGEFLLVSGYEHEFDEAELLQLVEEAFMNDLSGILVEGGINFKGISENVVNKANEKEIPLFFVKGVISFLDVTREISDFILENRYLTKKNTSILDQVLNSSSLSHEEKRQLFYSLGIPVNSYFLLGVFSISENQQINDQTMERADMMIGFSRKLQKHTGALFDKLKLKELCKVNLESVDYLIYADNEENLMEIADSLKKINASLNLEQDDCDIFLTFSSVMNDGMNILSGLNEAYFTRTLLRKKLFPEMVKSFSDIGSYRMMFYVEDNRKMVLLRNQYLKKLYETDLEGSSQLLETLREYLIQGGNILQTSKNLFIHRNTLQYRLEKIEAITMMDINEFNIKRDFFNAFMILDMFPFE</sequence>
<name>A0A1M6MQB5_9FIRM</name>
<dbReference type="InterPro" id="IPR051448">
    <property type="entry name" value="CdaR-like_regulators"/>
</dbReference>
<dbReference type="AlphaFoldDB" id="A0A1M6MQB5"/>
<dbReference type="PANTHER" id="PTHR33744">
    <property type="entry name" value="CARBOHYDRATE DIACID REGULATOR"/>
    <property type="match status" value="1"/>
</dbReference>
<feature type="domain" description="Purine catabolism PurC-like" evidence="1">
    <location>
        <begin position="7"/>
        <end position="125"/>
    </location>
</feature>
<dbReference type="InterPro" id="IPR042070">
    <property type="entry name" value="PucR_C-HTH_sf"/>
</dbReference>
<proteinExistence type="predicted"/>
<dbReference type="Pfam" id="PF07905">
    <property type="entry name" value="PucR"/>
    <property type="match status" value="1"/>
</dbReference>
<organism evidence="3 4">
    <name type="scientific">Dethiosulfatibacter aminovorans DSM 17477</name>
    <dbReference type="NCBI Taxonomy" id="1121476"/>
    <lineage>
        <taxon>Bacteria</taxon>
        <taxon>Bacillati</taxon>
        <taxon>Bacillota</taxon>
        <taxon>Tissierellia</taxon>
        <taxon>Dethiosulfatibacter</taxon>
    </lineage>
</organism>
<protein>
    <submittedName>
        <fullName evidence="3">PucR C-terminal helix-turn-helix domain-containing protein</fullName>
    </submittedName>
</protein>
<dbReference type="EMBL" id="FQZL01000047">
    <property type="protein sequence ID" value="SHJ85688.1"/>
    <property type="molecule type" value="Genomic_DNA"/>
</dbReference>
<evidence type="ECO:0000313" key="3">
    <source>
        <dbReference type="EMBL" id="SHJ85688.1"/>
    </source>
</evidence>
<dbReference type="OrthoDB" id="1704333at2"/>
<dbReference type="STRING" id="1121476.SAMN02745751_03552"/>
<accession>A0A1M6MQB5</accession>
<dbReference type="Gene3D" id="1.10.10.2840">
    <property type="entry name" value="PucR C-terminal helix-turn-helix domain"/>
    <property type="match status" value="1"/>
</dbReference>
<reference evidence="3 4" key="1">
    <citation type="submission" date="2016-11" db="EMBL/GenBank/DDBJ databases">
        <authorList>
            <person name="Jaros S."/>
            <person name="Januszkiewicz K."/>
            <person name="Wedrychowicz H."/>
        </authorList>
    </citation>
    <scope>NUCLEOTIDE SEQUENCE [LARGE SCALE GENOMIC DNA]</scope>
    <source>
        <strain evidence="3 4">DSM 17477</strain>
    </source>
</reference>